<dbReference type="GO" id="GO:0006412">
    <property type="term" value="P:translation"/>
    <property type="evidence" value="ECO:0007669"/>
    <property type="project" value="InterPro"/>
</dbReference>
<dbReference type="EMBL" id="UINC01199607">
    <property type="protein sequence ID" value="SVE18116.1"/>
    <property type="molecule type" value="Genomic_DNA"/>
</dbReference>
<dbReference type="PANTHER" id="PTHR11363:SF5">
    <property type="entry name" value="LARGE RIBOSOMAL SUBUNIT PROTEIN UL3"/>
    <property type="match status" value="1"/>
</dbReference>
<dbReference type="SUPFAM" id="SSF50447">
    <property type="entry name" value="Translation proteins"/>
    <property type="match status" value="1"/>
</dbReference>
<keyword evidence="2" id="KW-0689">Ribosomal protein</keyword>
<dbReference type="GO" id="GO:0022625">
    <property type="term" value="C:cytosolic large ribosomal subunit"/>
    <property type="evidence" value="ECO:0007669"/>
    <property type="project" value="TreeGrafter"/>
</dbReference>
<evidence type="ECO:0008006" key="5">
    <source>
        <dbReference type="Google" id="ProtNLM"/>
    </source>
</evidence>
<keyword evidence="3" id="KW-0687">Ribonucleoprotein</keyword>
<protein>
    <recommendedName>
        <fullName evidence="5">50S ribosomal protein L3</fullName>
    </recommendedName>
</protein>
<sequence>SLKKRINIPKKQKVTTPSIEEYDEVRVLVYTLTNKLSTGKKVPDLMEIAIGGTKEEQINFIKENSGKDIPIEDVFEDNAMVDIRAITKGKGFQGPVKRFGISLKAKKSEKGRRNPGSLGPWKGQTHIMWKVAHAGQTGFHQRTEYNKQIIKVEGELDNLNPKGGINNYGLIKNKSIILKGSIPGPKKRLIVMTKPIRQNKSQDKEKITIEKIVI</sequence>
<dbReference type="InterPro" id="IPR019926">
    <property type="entry name" value="Ribosomal_uL3_CS"/>
</dbReference>
<dbReference type="Gene3D" id="2.40.30.10">
    <property type="entry name" value="Translation factors"/>
    <property type="match status" value="1"/>
</dbReference>
<feature type="non-terminal residue" evidence="4">
    <location>
        <position position="1"/>
    </location>
</feature>
<reference evidence="4" key="1">
    <citation type="submission" date="2018-05" db="EMBL/GenBank/DDBJ databases">
        <authorList>
            <person name="Lanie J.A."/>
            <person name="Ng W.-L."/>
            <person name="Kazmierczak K.M."/>
            <person name="Andrzejewski T.M."/>
            <person name="Davidsen T.M."/>
            <person name="Wayne K.J."/>
            <person name="Tettelin H."/>
            <person name="Glass J.I."/>
            <person name="Rusch D."/>
            <person name="Podicherti R."/>
            <person name="Tsui H.-C.T."/>
            <person name="Winkler M.E."/>
        </authorList>
    </citation>
    <scope>NUCLEOTIDE SEQUENCE</scope>
</reference>
<dbReference type="InterPro" id="IPR009000">
    <property type="entry name" value="Transl_B-barrel_sf"/>
</dbReference>
<evidence type="ECO:0000256" key="1">
    <source>
        <dbReference type="ARBA" id="ARBA00006540"/>
    </source>
</evidence>
<dbReference type="AlphaFoldDB" id="A0A383BD72"/>
<accession>A0A383BD72</accession>
<dbReference type="InterPro" id="IPR000597">
    <property type="entry name" value="Ribosomal_uL3"/>
</dbReference>
<dbReference type="PROSITE" id="PS00474">
    <property type="entry name" value="RIBOSOMAL_L3"/>
    <property type="match status" value="1"/>
</dbReference>
<evidence type="ECO:0000256" key="3">
    <source>
        <dbReference type="ARBA" id="ARBA00023274"/>
    </source>
</evidence>
<name>A0A383BD72_9ZZZZ</name>
<dbReference type="GO" id="GO:0003735">
    <property type="term" value="F:structural constituent of ribosome"/>
    <property type="evidence" value="ECO:0007669"/>
    <property type="project" value="InterPro"/>
</dbReference>
<evidence type="ECO:0000313" key="4">
    <source>
        <dbReference type="EMBL" id="SVE18116.1"/>
    </source>
</evidence>
<dbReference type="Pfam" id="PF00297">
    <property type="entry name" value="Ribosomal_L3"/>
    <property type="match status" value="1"/>
</dbReference>
<gene>
    <name evidence="4" type="ORF">METZ01_LOCUS470970</name>
</gene>
<comment type="similarity">
    <text evidence="1">Belongs to the universal ribosomal protein uL3 family.</text>
</comment>
<dbReference type="GO" id="GO:0003723">
    <property type="term" value="F:RNA binding"/>
    <property type="evidence" value="ECO:0007669"/>
    <property type="project" value="TreeGrafter"/>
</dbReference>
<dbReference type="Gene3D" id="3.30.1430.10">
    <property type="match status" value="1"/>
</dbReference>
<dbReference type="PANTHER" id="PTHR11363">
    <property type="entry name" value="60S RIBOSOMAL PROTEIN L3-RELATED"/>
    <property type="match status" value="1"/>
</dbReference>
<dbReference type="InterPro" id="IPR045077">
    <property type="entry name" value="L3_arc_euk"/>
</dbReference>
<proteinExistence type="inferred from homology"/>
<evidence type="ECO:0000256" key="2">
    <source>
        <dbReference type="ARBA" id="ARBA00022980"/>
    </source>
</evidence>
<organism evidence="4">
    <name type="scientific">marine metagenome</name>
    <dbReference type="NCBI Taxonomy" id="408172"/>
    <lineage>
        <taxon>unclassified sequences</taxon>
        <taxon>metagenomes</taxon>
        <taxon>ecological metagenomes</taxon>
    </lineage>
</organism>